<evidence type="ECO:0000256" key="2">
    <source>
        <dbReference type="ARBA" id="ARBA00022759"/>
    </source>
</evidence>
<protein>
    <submittedName>
        <fullName evidence="5">Flap endonuclease</fullName>
    </submittedName>
</protein>
<dbReference type="InterPro" id="IPR006084">
    <property type="entry name" value="XPG/Rad2"/>
</dbReference>
<feature type="non-terminal residue" evidence="5">
    <location>
        <position position="1"/>
    </location>
</feature>
<evidence type="ECO:0000259" key="4">
    <source>
        <dbReference type="SMART" id="SM00484"/>
    </source>
</evidence>
<dbReference type="Pfam" id="PF00867">
    <property type="entry name" value="XPG_I"/>
    <property type="match status" value="1"/>
</dbReference>
<keyword evidence="2 5" id="KW-0540">Nuclease</keyword>
<evidence type="ECO:0000256" key="1">
    <source>
        <dbReference type="ARBA" id="ARBA00022723"/>
    </source>
</evidence>
<dbReference type="InterPro" id="IPR006086">
    <property type="entry name" value="XPG-I_dom"/>
</dbReference>
<keyword evidence="3" id="KW-0460">Magnesium</keyword>
<name>A0A7J6VEY5_THATH</name>
<keyword evidence="2 5" id="KW-0255">Endonuclease</keyword>
<dbReference type="OrthoDB" id="1712422at2759"/>
<dbReference type="GO" id="GO:0017108">
    <property type="term" value="F:5'-flap endonuclease activity"/>
    <property type="evidence" value="ECO:0007669"/>
    <property type="project" value="TreeGrafter"/>
</dbReference>
<gene>
    <name evidence="5" type="ORF">FRX31_026764</name>
</gene>
<keyword evidence="2 5" id="KW-0378">Hydrolase</keyword>
<dbReference type="GO" id="GO:0046872">
    <property type="term" value="F:metal ion binding"/>
    <property type="evidence" value="ECO:0007669"/>
    <property type="project" value="UniProtKB-KW"/>
</dbReference>
<evidence type="ECO:0000313" key="5">
    <source>
        <dbReference type="EMBL" id="KAF5183649.1"/>
    </source>
</evidence>
<reference evidence="5 6" key="1">
    <citation type="submission" date="2020-06" db="EMBL/GenBank/DDBJ databases">
        <title>Transcriptomic and genomic resources for Thalictrum thalictroides and T. hernandezii: Facilitating candidate gene discovery in an emerging model plant lineage.</title>
        <authorList>
            <person name="Arias T."/>
            <person name="Riano-Pachon D.M."/>
            <person name="Di Stilio V.S."/>
        </authorList>
    </citation>
    <scope>NUCLEOTIDE SEQUENCE [LARGE SCALE GENOMIC DNA]</scope>
    <source>
        <strain evidence="6">cv. WT478/WT964</strain>
        <tissue evidence="5">Leaves</tissue>
    </source>
</reference>
<evidence type="ECO:0000256" key="3">
    <source>
        <dbReference type="ARBA" id="ARBA00022842"/>
    </source>
</evidence>
<dbReference type="AlphaFoldDB" id="A0A7J6VEY5"/>
<dbReference type="Proteomes" id="UP000554482">
    <property type="component" value="Unassembled WGS sequence"/>
</dbReference>
<dbReference type="SMART" id="SM00484">
    <property type="entry name" value="XPGI"/>
    <property type="match status" value="1"/>
</dbReference>
<dbReference type="GO" id="GO:0008409">
    <property type="term" value="F:5'-3' exonuclease activity"/>
    <property type="evidence" value="ECO:0007669"/>
    <property type="project" value="TreeGrafter"/>
</dbReference>
<dbReference type="InterPro" id="IPR029060">
    <property type="entry name" value="PIN-like_dom_sf"/>
</dbReference>
<proteinExistence type="predicted"/>
<dbReference type="PANTHER" id="PTHR11081:SF9">
    <property type="entry name" value="FLAP ENDONUCLEASE 1"/>
    <property type="match status" value="1"/>
</dbReference>
<feature type="domain" description="XPG-I" evidence="4">
    <location>
        <begin position="1"/>
        <end position="71"/>
    </location>
</feature>
<sequence>APSEAEAECAALCKSGKVYAVASEDMDSLTFGAPKFLRHLMDPSSRKIPTPSWVCYVWLPLIELFVYGSGHTNQTNRARSRSKEEETISWTQLVKNVVFQTRGVEGEWRRLGFG</sequence>
<keyword evidence="1" id="KW-0479">Metal-binding</keyword>
<accession>A0A7J6VEY5</accession>
<dbReference type="Gene3D" id="3.40.50.1010">
    <property type="entry name" value="5'-nuclease"/>
    <property type="match status" value="1"/>
</dbReference>
<dbReference type="EMBL" id="JABWDY010033126">
    <property type="protein sequence ID" value="KAF5183649.1"/>
    <property type="molecule type" value="Genomic_DNA"/>
</dbReference>
<organism evidence="5 6">
    <name type="scientific">Thalictrum thalictroides</name>
    <name type="common">Rue-anemone</name>
    <name type="synonym">Anemone thalictroides</name>
    <dbReference type="NCBI Taxonomy" id="46969"/>
    <lineage>
        <taxon>Eukaryota</taxon>
        <taxon>Viridiplantae</taxon>
        <taxon>Streptophyta</taxon>
        <taxon>Embryophyta</taxon>
        <taxon>Tracheophyta</taxon>
        <taxon>Spermatophyta</taxon>
        <taxon>Magnoliopsida</taxon>
        <taxon>Ranunculales</taxon>
        <taxon>Ranunculaceae</taxon>
        <taxon>Thalictroideae</taxon>
        <taxon>Thalictrum</taxon>
    </lineage>
</organism>
<keyword evidence="6" id="KW-1185">Reference proteome</keyword>
<dbReference type="SUPFAM" id="SSF88723">
    <property type="entry name" value="PIN domain-like"/>
    <property type="match status" value="1"/>
</dbReference>
<evidence type="ECO:0000313" key="6">
    <source>
        <dbReference type="Proteomes" id="UP000554482"/>
    </source>
</evidence>
<comment type="caution">
    <text evidence="5">The sequence shown here is derived from an EMBL/GenBank/DDBJ whole genome shotgun (WGS) entry which is preliminary data.</text>
</comment>
<dbReference type="PANTHER" id="PTHR11081">
    <property type="entry name" value="FLAP ENDONUCLEASE FAMILY MEMBER"/>
    <property type="match status" value="1"/>
</dbReference>